<dbReference type="PANTHER" id="PTHR44013">
    <property type="entry name" value="ZINC-TYPE ALCOHOL DEHYDROGENASE-LIKE PROTEIN C16A3.02C"/>
    <property type="match status" value="1"/>
</dbReference>
<evidence type="ECO:0000313" key="3">
    <source>
        <dbReference type="Proteomes" id="UP000653305"/>
    </source>
</evidence>
<comment type="caution">
    <text evidence="2">The sequence shown here is derived from an EMBL/GenBank/DDBJ whole genome shotgun (WGS) entry which is preliminary data.</text>
</comment>
<feature type="region of interest" description="Disordered" evidence="1">
    <location>
        <begin position="1"/>
        <end position="35"/>
    </location>
</feature>
<dbReference type="SUPFAM" id="SSF50129">
    <property type="entry name" value="GroES-like"/>
    <property type="match status" value="1"/>
</dbReference>
<dbReference type="PANTHER" id="PTHR44013:SF1">
    <property type="entry name" value="ZINC-TYPE ALCOHOL DEHYDROGENASE-LIKE PROTEIN C16A3.02C"/>
    <property type="match status" value="1"/>
</dbReference>
<dbReference type="OrthoDB" id="48317at2759"/>
<proteinExistence type="predicted"/>
<accession>A0A830CCU9</accession>
<dbReference type="EMBL" id="BMAC01000338">
    <property type="protein sequence ID" value="GFP94164.1"/>
    <property type="molecule type" value="Genomic_DNA"/>
</dbReference>
<evidence type="ECO:0000313" key="2">
    <source>
        <dbReference type="EMBL" id="GFP94164.1"/>
    </source>
</evidence>
<dbReference type="InterPro" id="IPR052733">
    <property type="entry name" value="Chloroplast_QOR"/>
</dbReference>
<protein>
    <submittedName>
        <fullName evidence="2">Putative quinone-oxidoreductase homolog chloroplastic</fullName>
    </submittedName>
</protein>
<name>A0A830CCU9_9LAMI</name>
<organism evidence="2 3">
    <name type="scientific">Phtheirospermum japonicum</name>
    <dbReference type="NCBI Taxonomy" id="374723"/>
    <lineage>
        <taxon>Eukaryota</taxon>
        <taxon>Viridiplantae</taxon>
        <taxon>Streptophyta</taxon>
        <taxon>Embryophyta</taxon>
        <taxon>Tracheophyta</taxon>
        <taxon>Spermatophyta</taxon>
        <taxon>Magnoliopsida</taxon>
        <taxon>eudicotyledons</taxon>
        <taxon>Gunneridae</taxon>
        <taxon>Pentapetalae</taxon>
        <taxon>asterids</taxon>
        <taxon>lamiids</taxon>
        <taxon>Lamiales</taxon>
        <taxon>Orobanchaceae</taxon>
        <taxon>Orobanchaceae incertae sedis</taxon>
        <taxon>Phtheirospermum</taxon>
    </lineage>
</organism>
<reference evidence="2" key="1">
    <citation type="submission" date="2020-07" db="EMBL/GenBank/DDBJ databases">
        <title>Ethylene signaling mediates host invasion by parasitic plants.</title>
        <authorList>
            <person name="Yoshida S."/>
        </authorList>
    </citation>
    <scope>NUCLEOTIDE SEQUENCE</scope>
    <source>
        <strain evidence="2">Okayama</strain>
    </source>
</reference>
<keyword evidence="3" id="KW-1185">Reference proteome</keyword>
<dbReference type="InterPro" id="IPR011032">
    <property type="entry name" value="GroES-like_sf"/>
</dbReference>
<dbReference type="Proteomes" id="UP000653305">
    <property type="component" value="Unassembled WGS sequence"/>
</dbReference>
<dbReference type="AlphaFoldDB" id="A0A830CCU9"/>
<evidence type="ECO:0000256" key="1">
    <source>
        <dbReference type="SAM" id="MobiDB-lite"/>
    </source>
</evidence>
<sequence length="113" mass="12675">MQQKPQPEASRKQMSFTSVKPPVGGGGGGFGYHHFPIDESKRRNLHREFEESIVVKTPPHVGVPVPIPSKGEVLLKLEATIINPIDWKTQKGMLRPLLPWKFPFIPATDIAER</sequence>
<gene>
    <name evidence="2" type="ORF">PHJA_001560900</name>
</gene>
<dbReference type="Gene3D" id="3.90.180.10">
    <property type="entry name" value="Medium-chain alcohol dehydrogenases, catalytic domain"/>
    <property type="match status" value="1"/>
</dbReference>